<evidence type="ECO:0000313" key="10">
    <source>
        <dbReference type="EMBL" id="RAI28273.1"/>
    </source>
</evidence>
<proteinExistence type="inferred from homology"/>
<feature type="cross-link" description="5-imidazolinone (Ala-Gly)" evidence="6">
    <location>
        <begin position="141"/>
        <end position="143"/>
    </location>
</feature>
<evidence type="ECO:0000256" key="2">
    <source>
        <dbReference type="ARBA" id="ARBA00012994"/>
    </source>
</evidence>
<dbReference type="InterPro" id="IPR022313">
    <property type="entry name" value="Phe/His_NH3-lyase_AS"/>
</dbReference>
<dbReference type="InterPro" id="IPR024083">
    <property type="entry name" value="Fumarase/histidase_N"/>
</dbReference>
<dbReference type="OrthoDB" id="9806955at2"/>
<evidence type="ECO:0000256" key="4">
    <source>
        <dbReference type="ARBA" id="ARBA00023239"/>
    </source>
</evidence>
<dbReference type="GO" id="GO:0019557">
    <property type="term" value="P:L-histidine catabolic process to glutamate and formate"/>
    <property type="evidence" value="ECO:0007669"/>
    <property type="project" value="UniProtKB-UniPathway"/>
</dbReference>
<dbReference type="RefSeq" id="WP_111360613.1">
    <property type="nucleotide sequence ID" value="NZ_NPEU01000772.1"/>
</dbReference>
<comment type="subcellular location">
    <subcellularLocation>
        <location evidence="6 9">Cytoplasm</location>
    </subcellularLocation>
</comment>
<dbReference type="CDD" id="cd00332">
    <property type="entry name" value="PAL-HAL"/>
    <property type="match status" value="1"/>
</dbReference>
<dbReference type="GO" id="GO:0019556">
    <property type="term" value="P:L-histidine catabolic process to glutamate and formamide"/>
    <property type="evidence" value="ECO:0007669"/>
    <property type="project" value="UniProtKB-UniPathway"/>
</dbReference>
<evidence type="ECO:0000256" key="9">
    <source>
        <dbReference type="RuleBase" id="RU004480"/>
    </source>
</evidence>
<keyword evidence="4 6" id="KW-0456">Lyase</keyword>
<name>A0A327JS59_9BRAD</name>
<evidence type="ECO:0000256" key="5">
    <source>
        <dbReference type="ARBA" id="ARBA00049269"/>
    </source>
</evidence>
<evidence type="ECO:0000313" key="11">
    <source>
        <dbReference type="Proteomes" id="UP000248863"/>
    </source>
</evidence>
<dbReference type="GO" id="GO:0005737">
    <property type="term" value="C:cytoplasm"/>
    <property type="evidence" value="ECO:0007669"/>
    <property type="project" value="UniProtKB-SubCell"/>
</dbReference>
<dbReference type="EC" id="4.3.1.3" evidence="2 6"/>
<dbReference type="FunFam" id="1.10.275.10:FF:000005">
    <property type="entry name" value="Histidine ammonia-lyase"/>
    <property type="match status" value="1"/>
</dbReference>
<dbReference type="FunFam" id="1.20.200.10:FF:000003">
    <property type="entry name" value="Histidine ammonia-lyase"/>
    <property type="match status" value="1"/>
</dbReference>
<dbReference type="NCBIfam" id="TIGR01225">
    <property type="entry name" value="hutH"/>
    <property type="match status" value="1"/>
</dbReference>
<dbReference type="InterPro" id="IPR001106">
    <property type="entry name" value="Aromatic_Lyase"/>
</dbReference>
<evidence type="ECO:0000256" key="3">
    <source>
        <dbReference type="ARBA" id="ARBA00022808"/>
    </source>
</evidence>
<keyword evidence="11" id="KW-1185">Reference proteome</keyword>
<sequence length="512" mass="52871">MTILIRPGAVTLSEWRAIYRGAAIALDPATRPAIAAGAAAVGRILARGEPVYGINTGFGKLASVRIGDADLETLQRNIVLSHAAGVGDAMTPPVARLMMVLKLASLAQGASGVRPQTVDLLAAMVAADLIPVVPAQGSVGASGDLAPLAHMTATMIGVGEIHVRGARVPAADALAGAGLAPLTLAAKEGLALLNGTQFSTAQALTGLFEAERLFHSALVTGALATDAARGSDTPFDPRIHALRGHRGQIETAAALRALMEGSAIRASHLRDDPRVQDPYCLRCQPQVMGAVLDLLRQAAATLATEANGVTDNPLIFADTGEALSGGNFHAEPVAFAADQIALAVCEIGSLAERRIAMLVDPALSGLPAFLTPKPGLNSGFMIPQVTAAALVSENKQRAYPASVDSIPTSANQEDHVSMAAHGARRLAGMVENAVNVIAIELLAAAQACDFHDPLRSSRPLEAVRRALREKVPALDDDRHLHPDMLAAADLIRTGAIAATVLPVVLPGLETQS</sequence>
<keyword evidence="6" id="KW-0963">Cytoplasm</keyword>
<evidence type="ECO:0000256" key="6">
    <source>
        <dbReference type="HAMAP-Rule" id="MF_00229"/>
    </source>
</evidence>
<protein>
    <recommendedName>
        <fullName evidence="2 6">Histidine ammonia-lyase</fullName>
        <shortName evidence="6">Histidase</shortName>
        <ecNumber evidence="2 6">4.3.1.3</ecNumber>
    </recommendedName>
</protein>
<dbReference type="InterPro" id="IPR008948">
    <property type="entry name" value="L-Aspartase-like"/>
</dbReference>
<dbReference type="PROSITE" id="PS00488">
    <property type="entry name" value="PAL_HISTIDASE"/>
    <property type="match status" value="1"/>
</dbReference>
<dbReference type="GO" id="GO:0004397">
    <property type="term" value="F:histidine ammonia-lyase activity"/>
    <property type="evidence" value="ECO:0007669"/>
    <property type="project" value="UniProtKB-UniRule"/>
</dbReference>
<dbReference type="EMBL" id="NPEU01000772">
    <property type="protein sequence ID" value="RAI28273.1"/>
    <property type="molecule type" value="Genomic_DNA"/>
</dbReference>
<accession>A0A327JS59</accession>
<dbReference type="PANTHER" id="PTHR10362">
    <property type="entry name" value="HISTIDINE AMMONIA-LYASE"/>
    <property type="match status" value="1"/>
</dbReference>
<dbReference type="Gene3D" id="1.20.200.10">
    <property type="entry name" value="Fumarase/aspartase (Central domain)"/>
    <property type="match status" value="1"/>
</dbReference>
<dbReference type="SUPFAM" id="SSF48557">
    <property type="entry name" value="L-aspartase-like"/>
    <property type="match status" value="1"/>
</dbReference>
<dbReference type="UniPathway" id="UPA00379">
    <property type="reaction ID" value="UER00549"/>
</dbReference>
<comment type="caution">
    <text evidence="10">The sequence shown here is derived from an EMBL/GenBank/DDBJ whole genome shotgun (WGS) entry which is preliminary data.</text>
</comment>
<reference evidence="10 11" key="1">
    <citation type="submission" date="2017-07" db="EMBL/GenBank/DDBJ databases">
        <title>Draft Genome Sequences of Select Purple Nonsulfur Bacteria.</title>
        <authorList>
            <person name="Lasarre B."/>
            <person name="Mckinlay J.B."/>
        </authorList>
    </citation>
    <scope>NUCLEOTIDE SEQUENCE [LARGE SCALE GENOMIC DNA]</scope>
    <source>
        <strain evidence="10 11">DSM 11907</strain>
    </source>
</reference>
<dbReference type="Gene3D" id="1.10.275.10">
    <property type="entry name" value="Fumarase/aspartase (N-terminal domain)"/>
    <property type="match status" value="1"/>
</dbReference>
<feature type="modified residue" description="2,3-didehydroalanine (Ser)" evidence="6">
    <location>
        <position position="142"/>
    </location>
</feature>
<dbReference type="Proteomes" id="UP000248863">
    <property type="component" value="Unassembled WGS sequence"/>
</dbReference>
<comment type="pathway">
    <text evidence="1 6 8">Amino-acid degradation; L-histidine degradation into L-glutamate; N-formimidoyl-L-glutamate from L-histidine: step 1/3.</text>
</comment>
<comment type="catalytic activity">
    <reaction evidence="5 6 8">
        <text>L-histidine = trans-urocanate + NH4(+)</text>
        <dbReference type="Rhea" id="RHEA:21232"/>
        <dbReference type="ChEBI" id="CHEBI:17771"/>
        <dbReference type="ChEBI" id="CHEBI:28938"/>
        <dbReference type="ChEBI" id="CHEBI:57595"/>
        <dbReference type="EC" id="4.3.1.3"/>
    </reaction>
</comment>
<dbReference type="InterPro" id="IPR005921">
    <property type="entry name" value="HutH"/>
</dbReference>
<evidence type="ECO:0000256" key="8">
    <source>
        <dbReference type="RuleBase" id="RU004479"/>
    </source>
</evidence>
<evidence type="ECO:0000256" key="1">
    <source>
        <dbReference type="ARBA" id="ARBA00005113"/>
    </source>
</evidence>
<comment type="PTM">
    <text evidence="6">Contains an active site 4-methylidene-imidazol-5-one (MIO), which is formed autocatalytically by cyclization and dehydration of residues Ala-Ser-Gly.</text>
</comment>
<evidence type="ECO:0000256" key="7">
    <source>
        <dbReference type="RuleBase" id="RU003954"/>
    </source>
</evidence>
<organism evidence="10 11">
    <name type="scientific">Rhodoplanes elegans</name>
    <dbReference type="NCBI Taxonomy" id="29408"/>
    <lineage>
        <taxon>Bacteria</taxon>
        <taxon>Pseudomonadati</taxon>
        <taxon>Pseudomonadota</taxon>
        <taxon>Alphaproteobacteria</taxon>
        <taxon>Hyphomicrobiales</taxon>
        <taxon>Nitrobacteraceae</taxon>
        <taxon>Rhodoplanes</taxon>
    </lineage>
</organism>
<dbReference type="AlphaFoldDB" id="A0A327JS59"/>
<dbReference type="HAMAP" id="MF_00229">
    <property type="entry name" value="His_ammonia_lyase"/>
    <property type="match status" value="1"/>
</dbReference>
<comment type="similarity">
    <text evidence="6 7">Belongs to the PAL/histidase family.</text>
</comment>
<gene>
    <name evidence="6 10" type="primary">hutH</name>
    <name evidence="10" type="ORF">CH338_29505</name>
</gene>
<dbReference type="Pfam" id="PF00221">
    <property type="entry name" value="Lyase_aromatic"/>
    <property type="match status" value="1"/>
</dbReference>
<dbReference type="NCBIfam" id="NF006871">
    <property type="entry name" value="PRK09367.1"/>
    <property type="match status" value="1"/>
</dbReference>
<keyword evidence="3 6" id="KW-0369">Histidine metabolism</keyword>